<dbReference type="Gene3D" id="1.10.600.10">
    <property type="entry name" value="Farnesyl Diphosphate Synthase"/>
    <property type="match status" value="2"/>
</dbReference>
<dbReference type="AlphaFoldDB" id="A0A0C9VW31"/>
<organism evidence="1 2">
    <name type="scientific">Hydnomerulius pinastri MD-312</name>
    <dbReference type="NCBI Taxonomy" id="994086"/>
    <lineage>
        <taxon>Eukaryota</taxon>
        <taxon>Fungi</taxon>
        <taxon>Dikarya</taxon>
        <taxon>Basidiomycota</taxon>
        <taxon>Agaricomycotina</taxon>
        <taxon>Agaricomycetes</taxon>
        <taxon>Agaricomycetidae</taxon>
        <taxon>Boletales</taxon>
        <taxon>Boletales incertae sedis</taxon>
        <taxon>Leucogyrophana</taxon>
    </lineage>
</organism>
<keyword evidence="2" id="KW-1185">Reference proteome</keyword>
<name>A0A0C9VW31_9AGAM</name>
<dbReference type="OrthoDB" id="2861623at2759"/>
<dbReference type="HOGENOM" id="CLU_1289067_0_0_1"/>
<gene>
    <name evidence="1" type="ORF">HYDPIDRAFT_30347</name>
</gene>
<accession>A0A0C9VW31</accession>
<reference evidence="1 2" key="1">
    <citation type="submission" date="2014-04" db="EMBL/GenBank/DDBJ databases">
        <title>Evolutionary Origins and Diversification of the Mycorrhizal Mutualists.</title>
        <authorList>
            <consortium name="DOE Joint Genome Institute"/>
            <consortium name="Mycorrhizal Genomics Consortium"/>
            <person name="Kohler A."/>
            <person name="Kuo A."/>
            <person name="Nagy L.G."/>
            <person name="Floudas D."/>
            <person name="Copeland A."/>
            <person name="Barry K.W."/>
            <person name="Cichocki N."/>
            <person name="Veneault-Fourrey C."/>
            <person name="LaButti K."/>
            <person name="Lindquist E.A."/>
            <person name="Lipzen A."/>
            <person name="Lundell T."/>
            <person name="Morin E."/>
            <person name="Murat C."/>
            <person name="Riley R."/>
            <person name="Ohm R."/>
            <person name="Sun H."/>
            <person name="Tunlid A."/>
            <person name="Henrissat B."/>
            <person name="Grigoriev I.V."/>
            <person name="Hibbett D.S."/>
            <person name="Martin F."/>
        </authorList>
    </citation>
    <scope>NUCLEOTIDE SEQUENCE [LARGE SCALE GENOMIC DNA]</scope>
    <source>
        <strain evidence="1 2">MD-312</strain>
    </source>
</reference>
<protein>
    <submittedName>
        <fullName evidence="1">Uncharacterized protein</fullName>
    </submittedName>
</protein>
<sequence length="214" mass="23448">MSVQLPDILSFCNVFNLRANKHCQCRAVSHASEKWLIDSGVLLPSGTEWSKAKVGLLVAACYPNTDATQLRLITDFLSLQLYRDEKAAASGECVGQGDSGYVRADIVSCAKGISPSQTPNLVTVLMRERNASLDSALVFAGTLIKQSADAFLEAEHEPLSSSDLGTDGEVQRYVLGLRDWIAGSVNWLYETQRFLGERESEVRTFGWVFVPVAQ</sequence>
<evidence type="ECO:0000313" key="1">
    <source>
        <dbReference type="EMBL" id="KIJ62375.1"/>
    </source>
</evidence>
<dbReference type="InterPro" id="IPR008949">
    <property type="entry name" value="Isoprenoid_synthase_dom_sf"/>
</dbReference>
<dbReference type="SUPFAM" id="SSF48576">
    <property type="entry name" value="Terpenoid synthases"/>
    <property type="match status" value="1"/>
</dbReference>
<dbReference type="EMBL" id="KN839855">
    <property type="protein sequence ID" value="KIJ62375.1"/>
    <property type="molecule type" value="Genomic_DNA"/>
</dbReference>
<evidence type="ECO:0000313" key="2">
    <source>
        <dbReference type="Proteomes" id="UP000053820"/>
    </source>
</evidence>
<dbReference type="Proteomes" id="UP000053820">
    <property type="component" value="Unassembled WGS sequence"/>
</dbReference>
<proteinExistence type="predicted"/>